<gene>
    <name evidence="2" type="ORF">FPZ43_09235</name>
</gene>
<accession>A0A563UFI2</accession>
<evidence type="ECO:0000313" key="2">
    <source>
        <dbReference type="EMBL" id="TWR30019.1"/>
    </source>
</evidence>
<dbReference type="OrthoDB" id="799063at2"/>
<keyword evidence="1" id="KW-0472">Membrane</keyword>
<feature type="transmembrane region" description="Helical" evidence="1">
    <location>
        <begin position="105"/>
        <end position="125"/>
    </location>
</feature>
<keyword evidence="3" id="KW-1185">Reference proteome</keyword>
<name>A0A563UFI2_9SPHI</name>
<protein>
    <submittedName>
        <fullName evidence="2">Uncharacterized protein</fullName>
    </submittedName>
</protein>
<sequence length="126" mass="14286">MLKSYQSVLVPVYRWSFKNFGLGGSLPRFKSLFNVSFLLIIVLTNLMVLLKLMIKSNWITFNPTAFVAITGGAILFMLVNHFIMLNNKLLRSVNMRLASVSKRNINIFSILLLVNVLFACGLCVIR</sequence>
<evidence type="ECO:0000256" key="1">
    <source>
        <dbReference type="SAM" id="Phobius"/>
    </source>
</evidence>
<evidence type="ECO:0000313" key="3">
    <source>
        <dbReference type="Proteomes" id="UP000320042"/>
    </source>
</evidence>
<dbReference type="AlphaFoldDB" id="A0A563UFI2"/>
<comment type="caution">
    <text evidence="2">The sequence shown here is derived from an EMBL/GenBank/DDBJ whole genome shotgun (WGS) entry which is preliminary data.</text>
</comment>
<dbReference type="Proteomes" id="UP000320042">
    <property type="component" value="Unassembled WGS sequence"/>
</dbReference>
<proteinExistence type="predicted"/>
<feature type="transmembrane region" description="Helical" evidence="1">
    <location>
        <begin position="65"/>
        <end position="85"/>
    </location>
</feature>
<feature type="transmembrane region" description="Helical" evidence="1">
    <location>
        <begin position="32"/>
        <end position="53"/>
    </location>
</feature>
<dbReference type="EMBL" id="VOEJ01000003">
    <property type="protein sequence ID" value="TWR30019.1"/>
    <property type="molecule type" value="Genomic_DNA"/>
</dbReference>
<organism evidence="2 3">
    <name type="scientific">Mucilaginibacter pallidiroseus</name>
    <dbReference type="NCBI Taxonomy" id="2599295"/>
    <lineage>
        <taxon>Bacteria</taxon>
        <taxon>Pseudomonadati</taxon>
        <taxon>Bacteroidota</taxon>
        <taxon>Sphingobacteriia</taxon>
        <taxon>Sphingobacteriales</taxon>
        <taxon>Sphingobacteriaceae</taxon>
        <taxon>Mucilaginibacter</taxon>
    </lineage>
</organism>
<keyword evidence="1" id="KW-1133">Transmembrane helix</keyword>
<keyword evidence="1" id="KW-0812">Transmembrane</keyword>
<reference evidence="2 3" key="1">
    <citation type="submission" date="2019-07" db="EMBL/GenBank/DDBJ databases">
        <authorList>
            <person name="Kim J."/>
        </authorList>
    </citation>
    <scope>NUCLEOTIDE SEQUENCE [LARGE SCALE GENOMIC DNA]</scope>
    <source>
        <strain evidence="3">dk17</strain>
    </source>
</reference>
<dbReference type="RefSeq" id="WP_146381581.1">
    <property type="nucleotide sequence ID" value="NZ_VOEJ01000003.1"/>
</dbReference>